<sequence>MFLLAQGSYISAVTDTVNKASNQQSSSTGTADPDQLRCLKSVSSTEPQTQNSSQYQPTKLSFLCETWTESEQLDPALGSTRLYLSRGFKKETLSVLLTEGSATDVTALESTQQEADTSHAIYSVQNEDVERVIIHGNDTDIIIICVYYATTILKDLPELWVRTATENYLPIHQMAVALGPSQCRALPFILSLSGRDTTSYPFFTGKKTWISSSKTTDISKLEDFGEQGQQDITLELIDQARKLVITVYSNKADDFEECDHEKLRVSGFSLRCANGARAPHEAFVQLIEFVVTEVVN</sequence>
<dbReference type="RefSeq" id="XP_014661995.1">
    <property type="nucleotide sequence ID" value="XM_014806509.1"/>
</dbReference>
<dbReference type="GeneID" id="106805038"/>
<organism evidence="1 2">
    <name type="scientific">Priapulus caudatus</name>
    <name type="common">Priapulid worm</name>
    <dbReference type="NCBI Taxonomy" id="37621"/>
    <lineage>
        <taxon>Eukaryota</taxon>
        <taxon>Metazoa</taxon>
        <taxon>Ecdysozoa</taxon>
        <taxon>Scalidophora</taxon>
        <taxon>Priapulida</taxon>
        <taxon>Priapulimorpha</taxon>
        <taxon>Priapulimorphida</taxon>
        <taxon>Priapulidae</taxon>
        <taxon>Priapulus</taxon>
    </lineage>
</organism>
<gene>
    <name evidence="2" type="primary">LOC106805038</name>
</gene>
<evidence type="ECO:0000313" key="2">
    <source>
        <dbReference type="RefSeq" id="XP_014661995.1"/>
    </source>
</evidence>
<protein>
    <submittedName>
        <fullName evidence="2">Uncharacterized protein LOC106805038</fullName>
    </submittedName>
</protein>
<dbReference type="Proteomes" id="UP000695022">
    <property type="component" value="Unplaced"/>
</dbReference>
<evidence type="ECO:0000313" key="1">
    <source>
        <dbReference type="Proteomes" id="UP000695022"/>
    </source>
</evidence>
<accession>A0ABM1DPX4</accession>
<proteinExistence type="predicted"/>
<reference evidence="2" key="1">
    <citation type="submission" date="2025-08" db="UniProtKB">
        <authorList>
            <consortium name="RefSeq"/>
        </authorList>
    </citation>
    <scope>IDENTIFICATION</scope>
</reference>
<keyword evidence="1" id="KW-1185">Reference proteome</keyword>
<name>A0ABM1DPX4_PRICU</name>